<accession>A0ABW6AXL8</accession>
<keyword evidence="2" id="KW-1185">Reference proteome</keyword>
<evidence type="ECO:0000313" key="2">
    <source>
        <dbReference type="Proteomes" id="UP001597560"/>
    </source>
</evidence>
<evidence type="ECO:0008006" key="3">
    <source>
        <dbReference type="Google" id="ProtNLM"/>
    </source>
</evidence>
<reference evidence="2" key="1">
    <citation type="journal article" date="2019" name="Int. J. Syst. Evol. Microbiol.">
        <title>The Global Catalogue of Microorganisms (GCM) 10K type strain sequencing project: providing services to taxonomists for standard genome sequencing and annotation.</title>
        <authorList>
            <consortium name="The Broad Institute Genomics Platform"/>
            <consortium name="The Broad Institute Genome Sequencing Center for Infectious Disease"/>
            <person name="Wu L."/>
            <person name="Ma J."/>
        </authorList>
    </citation>
    <scope>NUCLEOTIDE SEQUENCE [LARGE SCALE GENOMIC DNA]</scope>
    <source>
        <strain evidence="2">KCTC 23098</strain>
    </source>
</reference>
<comment type="caution">
    <text evidence="1">The sequence shown here is derived from an EMBL/GenBank/DDBJ whole genome shotgun (WGS) entry which is preliminary data.</text>
</comment>
<protein>
    <recommendedName>
        <fullName evidence="3">HTH cro/C1-type domain-containing protein</fullName>
    </recommendedName>
</protein>
<gene>
    <name evidence="1" type="ORF">ACFS6J_07265</name>
</gene>
<evidence type="ECO:0000313" key="1">
    <source>
        <dbReference type="EMBL" id="MFD2961577.1"/>
    </source>
</evidence>
<dbReference type="EMBL" id="JBHUPA010000002">
    <property type="protein sequence ID" value="MFD2961577.1"/>
    <property type="molecule type" value="Genomic_DNA"/>
</dbReference>
<name>A0ABW6AXL8_9SPHI</name>
<organism evidence="1 2">
    <name type="scientific">Olivibacter jilunii</name>
    <dbReference type="NCBI Taxonomy" id="985016"/>
    <lineage>
        <taxon>Bacteria</taxon>
        <taxon>Pseudomonadati</taxon>
        <taxon>Bacteroidota</taxon>
        <taxon>Sphingobacteriia</taxon>
        <taxon>Sphingobacteriales</taxon>
        <taxon>Sphingobacteriaceae</taxon>
        <taxon>Olivibacter</taxon>
    </lineage>
</organism>
<dbReference type="Proteomes" id="UP001597560">
    <property type="component" value="Unassembled WGS sequence"/>
</dbReference>
<dbReference type="RefSeq" id="WP_377609773.1">
    <property type="nucleotide sequence ID" value="NZ_JBHUPA010000002.1"/>
</dbReference>
<sequence>MDKLGFKTQASFAAALGIKSGTMSDILRGKPGVGVSSKIKRVLENTYNVSMDFLEDNIGDVFKTEEPSPSLHKIDTESSKDKIIQLLERTISDKDTIIREKQKIIELLQQQINMLTNSRDKSVG</sequence>
<proteinExistence type="predicted"/>